<name>G4ZQB2_PHYSP</name>
<evidence type="ECO:0000256" key="8">
    <source>
        <dbReference type="SAM" id="MobiDB-lite"/>
    </source>
</evidence>
<evidence type="ECO:0008006" key="11">
    <source>
        <dbReference type="Google" id="ProtNLM"/>
    </source>
</evidence>
<feature type="compositionally biased region" description="Basic and acidic residues" evidence="8">
    <location>
        <begin position="223"/>
        <end position="234"/>
    </location>
</feature>
<protein>
    <recommendedName>
        <fullName evidence="11">Nucleolar protein</fullName>
    </recommendedName>
</protein>
<feature type="region of interest" description="Disordered" evidence="8">
    <location>
        <begin position="1"/>
        <end position="52"/>
    </location>
</feature>
<dbReference type="Pfam" id="PF04147">
    <property type="entry name" value="Nop14"/>
    <property type="match status" value="1"/>
</dbReference>
<feature type="coiled-coil region" evidence="7">
    <location>
        <begin position="819"/>
        <end position="868"/>
    </location>
</feature>
<evidence type="ECO:0000313" key="10">
    <source>
        <dbReference type="Proteomes" id="UP000002640"/>
    </source>
</evidence>
<evidence type="ECO:0000256" key="6">
    <source>
        <dbReference type="ARBA" id="ARBA00024695"/>
    </source>
</evidence>
<evidence type="ECO:0000256" key="1">
    <source>
        <dbReference type="ARBA" id="ARBA00004604"/>
    </source>
</evidence>
<feature type="compositionally biased region" description="Acidic residues" evidence="8">
    <location>
        <begin position="372"/>
        <end position="414"/>
    </location>
</feature>
<evidence type="ECO:0000256" key="4">
    <source>
        <dbReference type="ARBA" id="ARBA00022552"/>
    </source>
</evidence>
<sequence length="906" mass="102201">MAFKKKGGGKKAAAGGGAKKQKHGFVRASSSRGANPFDVRGNASKQKHEVLGRRVKGAGRNVAAARAEAERKRRKTLGAEFKARNKSNVFKDRRLGEQDPTLSMEDKMMARFQTERKRKLRNAAAFALHDSDSEQEGDDDALFLTHKGAKITDDDYDRLNADGPLDEEDDSEESRKMDRDIVNKLHFGGGKGDADASAPEAEDGKRKTHKEVMQEVMMKAKMFKAERQKNKTAQEDETDKLDEGFADLRGLLEFRPTRANGKELLPKEPMDDFDKLTREFAFEAKAKATERRMSPEEAAAKERDRLAALEKKRVARMHGADDDDSDSEDEGKRKGKKGKKGKKDKGPKLIIMPPTDDDLTDGYAVDSRFNADAEEEEADVDAEEGDEDEEEQEESEEEDSEADSEADSDDEDEVEEKKDKEEKEDEEEEDEEESDEETEKQKRKQDAEDAAAELPFVFECPESPEELAALFKEHARNSPEKRGLILDRIVTYYNPRLSVENKNKMKRFFAVMVRQFLIFAARYAAHKEDLDSLARNMYTLAQQMGDTAGVVVRELLAQLFKRLRKRASTSAWPSLPELLLFKVLTSIFPTSDLRHNVVSPMETLLGESLARGAVSSPQEATQALFAASLSLDMTRSKERFMPEVVTFLTRILRAFVTSGASETKEADDEDDSESSVHWLRRDLLEWVAAHSEEKKMPALPRLSLAGSSSCSGAQVLSSLLALLDATSAQYASLPSFDELFYPQYLLLHALVTQLEDIKISEVNAVISKLHKRLDSCWNARRPLRLQSFAPTTLPTFAPLFDENYTVRKDKTAPKDTAQLKQLQRQVKRARKGAARELRRDAEFIHREKQKEEEARLAAKEEKQKEIRRWLEEQNATFNQQVRKGGNMLKGGGSARGPAPRARTPRK</sequence>
<proteinExistence type="inferred from homology"/>
<dbReference type="GeneID" id="20649223"/>
<evidence type="ECO:0000256" key="7">
    <source>
        <dbReference type="SAM" id="Coils"/>
    </source>
</evidence>
<feature type="region of interest" description="Disordered" evidence="8">
    <location>
        <begin position="57"/>
        <end position="76"/>
    </location>
</feature>
<evidence type="ECO:0000256" key="2">
    <source>
        <dbReference type="ARBA" id="ARBA00007466"/>
    </source>
</evidence>
<feature type="compositionally biased region" description="Basic residues" evidence="8">
    <location>
        <begin position="333"/>
        <end position="345"/>
    </location>
</feature>
<dbReference type="GO" id="GO:0030490">
    <property type="term" value="P:maturation of SSU-rRNA"/>
    <property type="evidence" value="ECO:0007669"/>
    <property type="project" value="TreeGrafter"/>
</dbReference>
<evidence type="ECO:0000256" key="3">
    <source>
        <dbReference type="ARBA" id="ARBA00022517"/>
    </source>
</evidence>
<dbReference type="RefSeq" id="XP_009528572.1">
    <property type="nucleotide sequence ID" value="XM_009530277.1"/>
</dbReference>
<dbReference type="PANTHER" id="PTHR23183">
    <property type="entry name" value="NOP14"/>
    <property type="match status" value="1"/>
</dbReference>
<feature type="region of interest" description="Disordered" evidence="8">
    <location>
        <begin position="153"/>
        <end position="209"/>
    </location>
</feature>
<feature type="region of interest" description="Disordered" evidence="8">
    <location>
        <begin position="221"/>
        <end position="270"/>
    </location>
</feature>
<dbReference type="OMA" id="KSCWPSL"/>
<dbReference type="InParanoid" id="G4ZQB2"/>
<dbReference type="KEGG" id="psoj:PHYSODRAFT_351449"/>
<feature type="compositionally biased region" description="Low complexity" evidence="8">
    <location>
        <begin position="895"/>
        <end position="906"/>
    </location>
</feature>
<dbReference type="AlphaFoldDB" id="G4ZQB2"/>
<dbReference type="EMBL" id="JH159155">
    <property type="protein sequence ID" value="EGZ14823.1"/>
    <property type="molecule type" value="Genomic_DNA"/>
</dbReference>
<keyword evidence="4" id="KW-0698">rRNA processing</keyword>
<dbReference type="Proteomes" id="UP000002640">
    <property type="component" value="Unassembled WGS sequence"/>
</dbReference>
<comment type="similarity">
    <text evidence="2">Belongs to the NOP14 family.</text>
</comment>
<comment type="function">
    <text evidence="6">Involved in nucleolar processing of pre-18S ribosomal RNA. Has a role in the nuclear export of 40S pre-ribosomal subunit to the cytoplasm.</text>
</comment>
<dbReference type="STRING" id="1094619.G4ZQB2"/>
<comment type="subcellular location">
    <subcellularLocation>
        <location evidence="1">Nucleus</location>
        <location evidence="1">Nucleolus</location>
    </subcellularLocation>
</comment>
<feature type="compositionally biased region" description="Basic and acidic residues" evidence="8">
    <location>
        <begin position="285"/>
        <end position="312"/>
    </location>
</feature>
<feature type="compositionally biased region" description="Basic and acidic residues" evidence="8">
    <location>
        <begin position="173"/>
        <end position="183"/>
    </location>
</feature>
<accession>G4ZQB2</accession>
<feature type="compositionally biased region" description="Basic and acidic residues" evidence="8">
    <location>
        <begin position="250"/>
        <end position="270"/>
    </location>
</feature>
<dbReference type="InterPro" id="IPR007276">
    <property type="entry name" value="Nop14"/>
</dbReference>
<organism evidence="9 10">
    <name type="scientific">Phytophthora sojae (strain P6497)</name>
    <name type="common">Soybean stem and root rot agent</name>
    <name type="synonym">Phytophthora megasperma f. sp. glycines</name>
    <dbReference type="NCBI Taxonomy" id="1094619"/>
    <lineage>
        <taxon>Eukaryota</taxon>
        <taxon>Sar</taxon>
        <taxon>Stramenopiles</taxon>
        <taxon>Oomycota</taxon>
        <taxon>Peronosporomycetes</taxon>
        <taxon>Peronosporales</taxon>
        <taxon>Peronosporaceae</taxon>
        <taxon>Phytophthora</taxon>
    </lineage>
</organism>
<keyword evidence="7" id="KW-0175">Coiled coil</keyword>
<dbReference type="GO" id="GO:0030692">
    <property type="term" value="C:Noc4p-Nop14p complex"/>
    <property type="evidence" value="ECO:0007669"/>
    <property type="project" value="TreeGrafter"/>
</dbReference>
<keyword evidence="3" id="KW-0690">Ribosome biogenesis</keyword>
<feature type="compositionally biased region" description="Acidic residues" evidence="8">
    <location>
        <begin position="422"/>
        <end position="438"/>
    </location>
</feature>
<feature type="region of interest" description="Disordered" evidence="8">
    <location>
        <begin position="285"/>
        <end position="449"/>
    </location>
</feature>
<keyword evidence="10" id="KW-1185">Reference proteome</keyword>
<keyword evidence="5" id="KW-0539">Nucleus</keyword>
<evidence type="ECO:0000256" key="5">
    <source>
        <dbReference type="ARBA" id="ARBA00023242"/>
    </source>
</evidence>
<dbReference type="PANTHER" id="PTHR23183:SF0">
    <property type="entry name" value="NUCLEOLAR PROTEIN 14"/>
    <property type="match status" value="1"/>
</dbReference>
<feature type="region of interest" description="Disordered" evidence="8">
    <location>
        <begin position="876"/>
        <end position="906"/>
    </location>
</feature>
<reference evidence="9 10" key="1">
    <citation type="journal article" date="2006" name="Science">
        <title>Phytophthora genome sequences uncover evolutionary origins and mechanisms of pathogenesis.</title>
        <authorList>
            <person name="Tyler B.M."/>
            <person name="Tripathy S."/>
            <person name="Zhang X."/>
            <person name="Dehal P."/>
            <person name="Jiang R.H."/>
            <person name="Aerts A."/>
            <person name="Arredondo F.D."/>
            <person name="Baxter L."/>
            <person name="Bensasson D."/>
            <person name="Beynon J.L."/>
            <person name="Chapman J."/>
            <person name="Damasceno C.M."/>
            <person name="Dorrance A.E."/>
            <person name="Dou D."/>
            <person name="Dickerman A.W."/>
            <person name="Dubchak I.L."/>
            <person name="Garbelotto M."/>
            <person name="Gijzen M."/>
            <person name="Gordon S.G."/>
            <person name="Govers F."/>
            <person name="Grunwald N.J."/>
            <person name="Huang W."/>
            <person name="Ivors K.L."/>
            <person name="Jones R.W."/>
            <person name="Kamoun S."/>
            <person name="Krampis K."/>
            <person name="Lamour K.H."/>
            <person name="Lee M.K."/>
            <person name="McDonald W.H."/>
            <person name="Medina M."/>
            <person name="Meijer H.J."/>
            <person name="Nordberg E.K."/>
            <person name="Maclean D.J."/>
            <person name="Ospina-Giraldo M.D."/>
            <person name="Morris P.F."/>
            <person name="Phuntumart V."/>
            <person name="Putnam N.H."/>
            <person name="Rash S."/>
            <person name="Rose J.K."/>
            <person name="Sakihama Y."/>
            <person name="Salamov A.A."/>
            <person name="Savidor A."/>
            <person name="Scheuring C.F."/>
            <person name="Smith B.M."/>
            <person name="Sobral B.W."/>
            <person name="Terry A."/>
            <person name="Torto-Alalibo T.A."/>
            <person name="Win J."/>
            <person name="Xu Z."/>
            <person name="Zhang H."/>
            <person name="Grigoriev I.V."/>
            <person name="Rokhsar D.S."/>
            <person name="Boore J.L."/>
        </authorList>
    </citation>
    <scope>NUCLEOTIDE SEQUENCE [LARGE SCALE GENOMIC DNA]</scope>
    <source>
        <strain evidence="9 10">P6497</strain>
    </source>
</reference>
<gene>
    <name evidence="9" type="ORF">PHYSODRAFT_351449</name>
</gene>
<dbReference type="GO" id="GO:0032040">
    <property type="term" value="C:small-subunit processome"/>
    <property type="evidence" value="ECO:0007669"/>
    <property type="project" value="InterPro"/>
</dbReference>
<evidence type="ECO:0000313" key="9">
    <source>
        <dbReference type="EMBL" id="EGZ14823.1"/>
    </source>
</evidence>